<evidence type="ECO:0000313" key="10">
    <source>
        <dbReference type="Proteomes" id="UP000682202"/>
    </source>
</evidence>
<proteinExistence type="inferred from homology"/>
<keyword evidence="10" id="KW-1185">Reference proteome</keyword>
<dbReference type="Proteomes" id="UP000682202">
    <property type="component" value="Chromosome"/>
</dbReference>
<dbReference type="KEGG" id="mspg:F6B93_07110"/>
<feature type="domain" description="Membrane transport protein MMPL" evidence="8">
    <location>
        <begin position="625"/>
        <end position="887"/>
    </location>
</feature>
<comment type="similarity">
    <text evidence="2">Belongs to the resistance-nodulation-cell division (RND) (TC 2.A.6) family. MmpL subfamily.</text>
</comment>
<evidence type="ECO:0000256" key="4">
    <source>
        <dbReference type="ARBA" id="ARBA00022692"/>
    </source>
</evidence>
<evidence type="ECO:0000256" key="3">
    <source>
        <dbReference type="ARBA" id="ARBA00022475"/>
    </source>
</evidence>
<dbReference type="PANTHER" id="PTHR33406">
    <property type="entry name" value="MEMBRANE PROTEIN MJ1562-RELATED"/>
    <property type="match status" value="1"/>
</dbReference>
<evidence type="ECO:0000256" key="7">
    <source>
        <dbReference type="SAM" id="Phobius"/>
    </source>
</evidence>
<dbReference type="EMBL" id="CP046600">
    <property type="protein sequence ID" value="QUR66888.1"/>
    <property type="molecule type" value="Genomic_DNA"/>
</dbReference>
<dbReference type="InterPro" id="IPR050545">
    <property type="entry name" value="Mycobact_MmpL"/>
</dbReference>
<feature type="transmembrane region" description="Helical" evidence="7">
    <location>
        <begin position="837"/>
        <end position="857"/>
    </location>
</feature>
<comment type="subcellular location">
    <subcellularLocation>
        <location evidence="1">Cell membrane</location>
        <topology evidence="1">Multi-pass membrane protein</topology>
    </subcellularLocation>
</comment>
<feature type="transmembrane region" description="Helical" evidence="7">
    <location>
        <begin position="244"/>
        <end position="265"/>
    </location>
</feature>
<evidence type="ECO:0000259" key="8">
    <source>
        <dbReference type="Pfam" id="PF03176"/>
    </source>
</evidence>
<dbReference type="PANTHER" id="PTHR33406:SF6">
    <property type="entry name" value="MEMBRANE PROTEIN YDGH-RELATED"/>
    <property type="match status" value="1"/>
</dbReference>
<dbReference type="AlphaFoldDB" id="A0A975JWX6"/>
<keyword evidence="4 7" id="KW-0812">Transmembrane</keyword>
<feature type="domain" description="Membrane transport protein MMPL" evidence="8">
    <location>
        <begin position="46"/>
        <end position="350"/>
    </location>
</feature>
<feature type="transmembrane region" description="Helical" evidence="7">
    <location>
        <begin position="183"/>
        <end position="202"/>
    </location>
</feature>
<evidence type="ECO:0000256" key="5">
    <source>
        <dbReference type="ARBA" id="ARBA00022989"/>
    </source>
</evidence>
<keyword evidence="6 7" id="KW-0472">Membrane</keyword>
<feature type="transmembrane region" description="Helical" evidence="7">
    <location>
        <begin position="209"/>
        <end position="232"/>
    </location>
</feature>
<evidence type="ECO:0000256" key="6">
    <source>
        <dbReference type="ARBA" id="ARBA00023136"/>
    </source>
</evidence>
<dbReference type="GO" id="GO:0005886">
    <property type="term" value="C:plasma membrane"/>
    <property type="evidence" value="ECO:0007669"/>
    <property type="project" value="UniProtKB-SubCell"/>
</dbReference>
<feature type="transmembrane region" description="Helical" evidence="7">
    <location>
        <begin position="769"/>
        <end position="791"/>
    </location>
</feature>
<keyword evidence="5 7" id="KW-1133">Transmembrane helix</keyword>
<evidence type="ECO:0000256" key="1">
    <source>
        <dbReference type="ARBA" id="ARBA00004651"/>
    </source>
</evidence>
<dbReference type="Pfam" id="PF03176">
    <property type="entry name" value="MMPL"/>
    <property type="match status" value="2"/>
</dbReference>
<feature type="transmembrane region" description="Helical" evidence="7">
    <location>
        <begin position="310"/>
        <end position="331"/>
    </location>
</feature>
<evidence type="ECO:0000313" key="9">
    <source>
        <dbReference type="EMBL" id="QUR66888.1"/>
    </source>
</evidence>
<gene>
    <name evidence="9" type="ORF">F6B93_07110</name>
</gene>
<feature type="transmembrane region" description="Helical" evidence="7">
    <location>
        <begin position="746"/>
        <end position="763"/>
    </location>
</feature>
<feature type="transmembrane region" description="Helical" evidence="7">
    <location>
        <begin position="285"/>
        <end position="304"/>
    </location>
</feature>
<dbReference type="SUPFAM" id="SSF58104">
    <property type="entry name" value="Methyl-accepting chemotaxis protein (MCP) signaling domain"/>
    <property type="match status" value="1"/>
</dbReference>
<sequence>MSSDRNPRSSRLAKILIVAAWIAVTVTANLILALTEPKAQDAGSALLPQDATTAAANSRIAQAFPGTGTNAIAYLVLEGRDPLGPADERFYDAAVRALRADSEHVGSVLDWWSDPLTAPLGTSADGRRGIAVVWLRGEAGTDRARESLASARSVVHTLPHGAGLRARIAVPATTTDMPLRMSVWQGAAIVAVAAVVAILLLLRPRTSRAAVGTAAVALLTAALSLALAWPLAVVLRLHLAELSAFSVTVAAVLTIGTITTSTLLVRRGLDESGSAMHRGRYRDALPALALPGLGIAMLTGPLLLARTPSLHSVGVAALGVVVALGASLTLLPSLIGLVGSAGPPAVPQQASSRIASPTGTRPPPIPGFSRRIGVIAVVLAVCAAPVIGMRWGIDEDSAATPAARFFPANQLPDVVLLEADADLRDPAGLIAIDHVSRRLMEIPGVRKVQSAAWPGGVPWTDASLTATAGRLSDQLDRQAATFVPQVNSIKTLASVVDQVTGAVNELDKSVTAGVAGLTEMQRSIDVVISGTRNIKDTTAEVSEYLDPVRGWMGSIQNCAADALCSAIRKVVDPFDSVIADVAVLSDGADQIAAGSTTAVGAIASTPHTVAQMRSALAQLSSLVPTLETTVEDTLPQVVQLSAFLRNLSTDFADTGEGGFYLPRKALADASYRHVRHTMFSADGTATRLFIYSDVDTLGLNAAARVRQLDSAVASTTKYGSLLDSRITVSGASQVAASLRDALTHDVVLLGLATLAVVALVTMWRGVAGGLAIGLGTLASFLAALGISVLLFQHLLGRELQASAALVSFAVLAAFGVPHLIARLVASPEAATMPVRGAVASLTALGAVFGGGLLLLSGTSLGALSQVGSVLLIGLAAVAAVAHVCLPAATSTDPTERPAS</sequence>
<organism evidence="9 10">
    <name type="scientific">Mycobacterium spongiae</name>
    <dbReference type="NCBI Taxonomy" id="886343"/>
    <lineage>
        <taxon>Bacteria</taxon>
        <taxon>Bacillati</taxon>
        <taxon>Actinomycetota</taxon>
        <taxon>Actinomycetes</taxon>
        <taxon>Mycobacteriales</taxon>
        <taxon>Mycobacteriaceae</taxon>
        <taxon>Mycobacterium</taxon>
    </lineage>
</organism>
<name>A0A975JWX6_9MYCO</name>
<dbReference type="RefSeq" id="WP_211698455.1">
    <property type="nucleotide sequence ID" value="NZ_CP046600.1"/>
</dbReference>
<reference evidence="9" key="1">
    <citation type="submission" date="2019-12" db="EMBL/GenBank/DDBJ databases">
        <title>Mycobacterium spongiae sp. nov.</title>
        <authorList>
            <person name="Stinear T."/>
        </authorList>
    </citation>
    <scope>NUCLEOTIDE SEQUENCE</scope>
    <source>
        <strain evidence="9">FSD4b-SM</strain>
    </source>
</reference>
<feature type="transmembrane region" description="Helical" evidence="7">
    <location>
        <begin position="869"/>
        <end position="889"/>
    </location>
</feature>
<keyword evidence="3" id="KW-1003">Cell membrane</keyword>
<feature type="transmembrane region" description="Helical" evidence="7">
    <location>
        <begin position="12"/>
        <end position="34"/>
    </location>
</feature>
<protein>
    <submittedName>
        <fullName evidence="9">MMPL family transporter</fullName>
    </submittedName>
</protein>
<feature type="transmembrane region" description="Helical" evidence="7">
    <location>
        <begin position="803"/>
        <end position="825"/>
    </location>
</feature>
<accession>A0A975JWX6</accession>
<evidence type="ECO:0000256" key="2">
    <source>
        <dbReference type="ARBA" id="ARBA00010157"/>
    </source>
</evidence>
<dbReference type="InterPro" id="IPR004869">
    <property type="entry name" value="MMPL_dom"/>
</dbReference>